<feature type="transmembrane region" description="Helical" evidence="6">
    <location>
        <begin position="128"/>
        <end position="146"/>
    </location>
</feature>
<evidence type="ECO:0000256" key="4">
    <source>
        <dbReference type="ARBA" id="ARBA00022989"/>
    </source>
</evidence>
<comment type="subcellular location">
    <subcellularLocation>
        <location evidence="1">Membrane</location>
        <topology evidence="1">Multi-pass membrane protein</topology>
    </subcellularLocation>
</comment>
<feature type="transmembrane region" description="Helical" evidence="6">
    <location>
        <begin position="72"/>
        <end position="91"/>
    </location>
</feature>
<evidence type="ECO:0000256" key="2">
    <source>
        <dbReference type="ARBA" id="ARBA00007362"/>
    </source>
</evidence>
<proteinExistence type="inferred from homology"/>
<feature type="transmembrane region" description="Helical" evidence="6">
    <location>
        <begin position="189"/>
        <end position="210"/>
    </location>
</feature>
<evidence type="ECO:0000256" key="1">
    <source>
        <dbReference type="ARBA" id="ARBA00004141"/>
    </source>
</evidence>
<feature type="transmembrane region" description="Helical" evidence="6">
    <location>
        <begin position="222"/>
        <end position="242"/>
    </location>
</feature>
<protein>
    <submittedName>
        <fullName evidence="8">DMT family transporter</fullName>
    </submittedName>
</protein>
<dbReference type="InterPro" id="IPR050638">
    <property type="entry name" value="AA-Vitamin_Transporters"/>
</dbReference>
<feature type="transmembrane region" description="Helical" evidence="6">
    <location>
        <begin position="97"/>
        <end position="121"/>
    </location>
</feature>
<organism evidence="8 9">
    <name type="scientific">Sphingomonas limnosediminicola</name>
    <dbReference type="NCBI Taxonomy" id="940133"/>
    <lineage>
        <taxon>Bacteria</taxon>
        <taxon>Pseudomonadati</taxon>
        <taxon>Pseudomonadota</taxon>
        <taxon>Alphaproteobacteria</taxon>
        <taxon>Sphingomonadales</taxon>
        <taxon>Sphingomonadaceae</taxon>
        <taxon>Sphingomonas</taxon>
    </lineage>
</organism>
<keyword evidence="4 6" id="KW-1133">Transmembrane helix</keyword>
<feature type="transmembrane region" description="Helical" evidence="6">
    <location>
        <begin position="158"/>
        <end position="177"/>
    </location>
</feature>
<feature type="transmembrane region" description="Helical" evidence="6">
    <location>
        <begin position="277"/>
        <end position="296"/>
    </location>
</feature>
<dbReference type="PANTHER" id="PTHR32322">
    <property type="entry name" value="INNER MEMBRANE TRANSPORTER"/>
    <property type="match status" value="1"/>
</dbReference>
<dbReference type="InterPro" id="IPR037185">
    <property type="entry name" value="EmrE-like"/>
</dbReference>
<feature type="transmembrane region" description="Helical" evidence="6">
    <location>
        <begin position="12"/>
        <end position="30"/>
    </location>
</feature>
<feature type="transmembrane region" description="Helical" evidence="6">
    <location>
        <begin position="42"/>
        <end position="60"/>
    </location>
</feature>
<gene>
    <name evidence="8" type="ORF">GCM10022276_22560</name>
</gene>
<feature type="domain" description="EamA" evidence="7">
    <location>
        <begin position="16"/>
        <end position="144"/>
    </location>
</feature>
<dbReference type="SUPFAM" id="SSF103481">
    <property type="entry name" value="Multidrug resistance efflux transporter EmrE"/>
    <property type="match status" value="2"/>
</dbReference>
<keyword evidence="3 6" id="KW-0812">Transmembrane</keyword>
<name>A0ABP7LMP4_9SPHN</name>
<evidence type="ECO:0000259" key="7">
    <source>
        <dbReference type="Pfam" id="PF00892"/>
    </source>
</evidence>
<keyword evidence="5 6" id="KW-0472">Membrane</keyword>
<dbReference type="EMBL" id="BAABBM010000001">
    <property type="protein sequence ID" value="GAA3903371.1"/>
    <property type="molecule type" value="Genomic_DNA"/>
</dbReference>
<feature type="transmembrane region" description="Helical" evidence="6">
    <location>
        <begin position="254"/>
        <end position="271"/>
    </location>
</feature>
<dbReference type="InterPro" id="IPR000620">
    <property type="entry name" value="EamA_dom"/>
</dbReference>
<evidence type="ECO:0000256" key="3">
    <source>
        <dbReference type="ARBA" id="ARBA00022692"/>
    </source>
</evidence>
<dbReference type="RefSeq" id="WP_344699795.1">
    <property type="nucleotide sequence ID" value="NZ_BAABBM010000001.1"/>
</dbReference>
<reference evidence="9" key="1">
    <citation type="journal article" date="2019" name="Int. J. Syst. Evol. Microbiol.">
        <title>The Global Catalogue of Microorganisms (GCM) 10K type strain sequencing project: providing services to taxonomists for standard genome sequencing and annotation.</title>
        <authorList>
            <consortium name="The Broad Institute Genomics Platform"/>
            <consortium name="The Broad Institute Genome Sequencing Center for Infectious Disease"/>
            <person name="Wu L."/>
            <person name="Ma J."/>
        </authorList>
    </citation>
    <scope>NUCLEOTIDE SEQUENCE [LARGE SCALE GENOMIC DNA]</scope>
    <source>
        <strain evidence="9">JCM 17543</strain>
    </source>
</reference>
<evidence type="ECO:0000256" key="5">
    <source>
        <dbReference type="ARBA" id="ARBA00023136"/>
    </source>
</evidence>
<sequence length="309" mass="33177">MSEPHGSTFRSVTLPFIIFTAIWGSTWIVIRGQLGTVPPQWSVTYRFTVAAIAMALVAIVRGESLRLGHRALVAATILGFTQFCINFNAVYLAERHITSGVVATVFALLLIPATLMGWAFLGQRPTMRFVWSSLVAVSGIVLLFLHELQEHAATAGQVFAGIGLTLIGMLGASFANVVQARPEMRRYPLFALLAWSMAAGAAIDGAIAFTMTGPPTFDPRPAYWLGVLYLAIPASVLTFSLYYPVVRRIGPAKAAYSSVIVPIIAMGFSTWLENYRWTPLTIAGAILSLGGMVAALSKSRSTVPAPDAA</sequence>
<comment type="caution">
    <text evidence="8">The sequence shown here is derived from an EMBL/GenBank/DDBJ whole genome shotgun (WGS) entry which is preliminary data.</text>
</comment>
<feature type="domain" description="EamA" evidence="7">
    <location>
        <begin position="161"/>
        <end position="294"/>
    </location>
</feature>
<keyword evidence="9" id="KW-1185">Reference proteome</keyword>
<accession>A0ABP7LMP4</accession>
<comment type="similarity">
    <text evidence="2">Belongs to the EamA transporter family.</text>
</comment>
<evidence type="ECO:0000313" key="8">
    <source>
        <dbReference type="EMBL" id="GAA3903371.1"/>
    </source>
</evidence>
<dbReference type="PANTHER" id="PTHR32322:SF2">
    <property type="entry name" value="EAMA DOMAIN-CONTAINING PROTEIN"/>
    <property type="match status" value="1"/>
</dbReference>
<evidence type="ECO:0000256" key="6">
    <source>
        <dbReference type="SAM" id="Phobius"/>
    </source>
</evidence>
<evidence type="ECO:0000313" key="9">
    <source>
        <dbReference type="Proteomes" id="UP001500827"/>
    </source>
</evidence>
<dbReference type="Proteomes" id="UP001500827">
    <property type="component" value="Unassembled WGS sequence"/>
</dbReference>
<dbReference type="Pfam" id="PF00892">
    <property type="entry name" value="EamA"/>
    <property type="match status" value="2"/>
</dbReference>